<feature type="signal peptide" evidence="1">
    <location>
        <begin position="1"/>
        <end position="20"/>
    </location>
</feature>
<dbReference type="EMBL" id="WIPF01000030">
    <property type="protein sequence ID" value="KAF3225003.1"/>
    <property type="molecule type" value="Genomic_DNA"/>
</dbReference>
<gene>
    <name evidence="3" type="ORF">TWF191_005851</name>
    <name evidence="2" type="ORF">TWF679_011092</name>
</gene>
<sequence>MRTTHIIQALTTLFIPVILASPINHAYIRRHEFCLANDCYRALTNDVFVASRTCSEVLAIATPTVTITQYDFAATQTNVKTVYAATTTITVAPSNSQGQPRAVKRQNERIQTACGGAASPEFTGACNCLVGIGVFNVSAPAPITTTVHITIDDAIKIVASTTTATDTLTVTQTCSPTGNAVVNEDFHSRQLSPWYIAPPGPGSEPGNFSIVEDLTLPNEWPHRVFNASVFKTTGFSQYSKVNIAQNLKTCPGVDYNLSFSYRFEGNAGRGSYLVTFIGGMKVTDINNGPSTWTRVGPIPFKATSFTTELRVDLVNAFFTPENLYLGLFDKRIIGHNMRGRKTP</sequence>
<dbReference type="OrthoDB" id="5334621at2759"/>
<feature type="chain" id="PRO_5036398437" description="CBM-cenC domain-containing protein" evidence="1">
    <location>
        <begin position="21"/>
        <end position="343"/>
    </location>
</feature>
<evidence type="ECO:0000313" key="3">
    <source>
        <dbReference type="EMBL" id="KAF3225003.1"/>
    </source>
</evidence>
<evidence type="ECO:0000256" key="1">
    <source>
        <dbReference type="SAM" id="SignalP"/>
    </source>
</evidence>
<dbReference type="Proteomes" id="UP000614610">
    <property type="component" value="Unassembled WGS sequence"/>
</dbReference>
<reference evidence="3 4" key="1">
    <citation type="submission" date="2019-06" db="EMBL/GenBank/DDBJ databases">
        <authorList>
            <person name="Palmer J.M."/>
        </authorList>
    </citation>
    <scope>NUCLEOTIDE SEQUENCE [LARGE SCALE GENOMIC DNA]</scope>
    <source>
        <strain evidence="3 4">TWF191</strain>
        <strain evidence="2">TWF679</strain>
    </source>
</reference>
<proteinExistence type="predicted"/>
<accession>A0A7C8V4P8</accession>
<evidence type="ECO:0008006" key="5">
    <source>
        <dbReference type="Google" id="ProtNLM"/>
    </source>
</evidence>
<protein>
    <recommendedName>
        <fullName evidence="5">CBM-cenC domain-containing protein</fullName>
    </recommendedName>
</protein>
<keyword evidence="1" id="KW-0732">Signal</keyword>
<dbReference type="AlphaFoldDB" id="A0A7C8V4P8"/>
<evidence type="ECO:0000313" key="4">
    <source>
        <dbReference type="Proteomes" id="UP000483672"/>
    </source>
</evidence>
<dbReference type="Proteomes" id="UP000483672">
    <property type="component" value="Unassembled WGS sequence"/>
</dbReference>
<name>A0A7C8V4P8_ORBOL</name>
<dbReference type="EMBL" id="WIWT01000091">
    <property type="protein sequence ID" value="KAF3202109.1"/>
    <property type="molecule type" value="Genomic_DNA"/>
</dbReference>
<comment type="caution">
    <text evidence="3">The sequence shown here is derived from an EMBL/GenBank/DDBJ whole genome shotgun (WGS) entry which is preliminary data.</text>
</comment>
<evidence type="ECO:0000313" key="2">
    <source>
        <dbReference type="EMBL" id="KAF3202109.1"/>
    </source>
</evidence>
<organism evidence="3 4">
    <name type="scientific">Orbilia oligospora</name>
    <name type="common">Nematode-trapping fungus</name>
    <name type="synonym">Arthrobotrys oligospora</name>
    <dbReference type="NCBI Taxonomy" id="2813651"/>
    <lineage>
        <taxon>Eukaryota</taxon>
        <taxon>Fungi</taxon>
        <taxon>Dikarya</taxon>
        <taxon>Ascomycota</taxon>
        <taxon>Pezizomycotina</taxon>
        <taxon>Orbiliomycetes</taxon>
        <taxon>Orbiliales</taxon>
        <taxon>Orbiliaceae</taxon>
        <taxon>Orbilia</taxon>
    </lineage>
</organism>